<dbReference type="EMBL" id="WHZU01000003">
    <property type="protein sequence ID" value="NEH10999.1"/>
    <property type="molecule type" value="Genomic_DNA"/>
</dbReference>
<keyword evidence="2" id="KW-1185">Reference proteome</keyword>
<dbReference type="RefSeq" id="WP_133119530.1">
    <property type="nucleotide sequence ID" value="NZ_WHZU01000003.1"/>
</dbReference>
<gene>
    <name evidence="1" type="ORF">GFD18_02660</name>
</gene>
<proteinExistence type="predicted"/>
<name>A0ABX0C9W1_9BIFI</name>
<reference evidence="1 2" key="1">
    <citation type="submission" date="2019-10" db="EMBL/GenBank/DDBJ databases">
        <title>Bifidobacterium from non-human primates.</title>
        <authorList>
            <person name="Modesto M."/>
        </authorList>
    </citation>
    <scope>NUCLEOTIDE SEQUENCE [LARGE SCALE GENOMIC DNA]</scope>
    <source>
        <strain evidence="1 2">SMA1</strain>
    </source>
</reference>
<sequence length="59" mass="6861">MIIERPHPPITAMRALSYRHPRFSLIFRLFCGFAAASPQAGERRRDVAMALPNECRFRM</sequence>
<comment type="caution">
    <text evidence="1">The sequence shown here is derived from an EMBL/GenBank/DDBJ whole genome shotgun (WGS) entry which is preliminary data.</text>
</comment>
<accession>A0ABX0C9W1</accession>
<protein>
    <submittedName>
        <fullName evidence="1">Uncharacterized protein</fullName>
    </submittedName>
</protein>
<evidence type="ECO:0000313" key="2">
    <source>
        <dbReference type="Proteomes" id="UP000475155"/>
    </source>
</evidence>
<evidence type="ECO:0000313" key="1">
    <source>
        <dbReference type="EMBL" id="NEH10999.1"/>
    </source>
</evidence>
<dbReference type="Proteomes" id="UP000475155">
    <property type="component" value="Unassembled WGS sequence"/>
</dbReference>
<organism evidence="1 2">
    <name type="scientific">Bifidobacterium saimiriisciurei</name>
    <dbReference type="NCBI Taxonomy" id="2661627"/>
    <lineage>
        <taxon>Bacteria</taxon>
        <taxon>Bacillati</taxon>
        <taxon>Actinomycetota</taxon>
        <taxon>Actinomycetes</taxon>
        <taxon>Bifidobacteriales</taxon>
        <taxon>Bifidobacteriaceae</taxon>
        <taxon>Bifidobacterium</taxon>
    </lineage>
</organism>